<reference evidence="1" key="1">
    <citation type="submission" date="2018-11" db="EMBL/GenBank/DDBJ databases">
        <authorList>
            <consortium name="Pathogen Informatics"/>
        </authorList>
    </citation>
    <scope>NUCLEOTIDE SEQUENCE</scope>
</reference>
<gene>
    <name evidence="1" type="ORF">PXEA_LOCUS17428</name>
</gene>
<evidence type="ECO:0000313" key="1">
    <source>
        <dbReference type="EMBL" id="VEL23988.1"/>
    </source>
</evidence>
<name>A0A448WZA1_9PLAT</name>
<dbReference type="EMBL" id="CAAALY010065139">
    <property type="protein sequence ID" value="VEL23988.1"/>
    <property type="molecule type" value="Genomic_DNA"/>
</dbReference>
<dbReference type="AlphaFoldDB" id="A0A448WZA1"/>
<sequence length="64" mass="7205">MPVLIDTKATGKEARIHSLVHPRPVVQNTWYRVEVGELAEGGFIKVDNELFRLAERQTEVSSSV</sequence>
<keyword evidence="2" id="KW-1185">Reference proteome</keyword>
<protein>
    <submittedName>
        <fullName evidence="1">Uncharacterized protein</fullName>
    </submittedName>
</protein>
<accession>A0A448WZA1</accession>
<proteinExistence type="predicted"/>
<evidence type="ECO:0000313" key="2">
    <source>
        <dbReference type="Proteomes" id="UP000784294"/>
    </source>
</evidence>
<organism evidence="1 2">
    <name type="scientific">Protopolystoma xenopodis</name>
    <dbReference type="NCBI Taxonomy" id="117903"/>
    <lineage>
        <taxon>Eukaryota</taxon>
        <taxon>Metazoa</taxon>
        <taxon>Spiralia</taxon>
        <taxon>Lophotrochozoa</taxon>
        <taxon>Platyhelminthes</taxon>
        <taxon>Monogenea</taxon>
        <taxon>Polyopisthocotylea</taxon>
        <taxon>Polystomatidea</taxon>
        <taxon>Polystomatidae</taxon>
        <taxon>Protopolystoma</taxon>
    </lineage>
</organism>
<dbReference type="Proteomes" id="UP000784294">
    <property type="component" value="Unassembled WGS sequence"/>
</dbReference>
<comment type="caution">
    <text evidence="1">The sequence shown here is derived from an EMBL/GenBank/DDBJ whole genome shotgun (WGS) entry which is preliminary data.</text>
</comment>